<gene>
    <name evidence="8" type="ORF">PAC_10605</name>
</gene>
<feature type="region of interest" description="Disordered" evidence="7">
    <location>
        <begin position="41"/>
        <end position="68"/>
    </location>
</feature>
<feature type="compositionally biased region" description="Basic residues" evidence="7">
    <location>
        <begin position="14"/>
        <end position="23"/>
    </location>
</feature>
<evidence type="ECO:0000256" key="6">
    <source>
        <dbReference type="ARBA" id="ARBA00023242"/>
    </source>
</evidence>
<protein>
    <recommendedName>
        <fullName evidence="10">Zn(2)-C6 fungal-type domain-containing protein</fullName>
    </recommendedName>
</protein>
<dbReference type="GO" id="GO:0003677">
    <property type="term" value="F:DNA binding"/>
    <property type="evidence" value="ECO:0007669"/>
    <property type="project" value="UniProtKB-KW"/>
</dbReference>
<proteinExistence type="predicted"/>
<evidence type="ECO:0000256" key="2">
    <source>
        <dbReference type="ARBA" id="ARBA00022833"/>
    </source>
</evidence>
<evidence type="ECO:0000256" key="4">
    <source>
        <dbReference type="ARBA" id="ARBA00023125"/>
    </source>
</evidence>
<keyword evidence="5" id="KW-0804">Transcription</keyword>
<dbReference type="PANTHER" id="PTHR36206">
    <property type="entry name" value="ASPERCRYPTIN BIOSYNTHESIS CLUSTER-SPECIFIC TRANSCRIPTION REGULATOR ATNN-RELATED"/>
    <property type="match status" value="1"/>
</dbReference>
<name>A0A1L7X6R6_9HELO</name>
<dbReference type="AlphaFoldDB" id="A0A1L7X6R6"/>
<dbReference type="OrthoDB" id="3598904at2759"/>
<feature type="compositionally biased region" description="Low complexity" evidence="7">
    <location>
        <begin position="56"/>
        <end position="67"/>
    </location>
</feature>
<organism evidence="8 9">
    <name type="scientific">Phialocephala subalpina</name>
    <dbReference type="NCBI Taxonomy" id="576137"/>
    <lineage>
        <taxon>Eukaryota</taxon>
        <taxon>Fungi</taxon>
        <taxon>Dikarya</taxon>
        <taxon>Ascomycota</taxon>
        <taxon>Pezizomycotina</taxon>
        <taxon>Leotiomycetes</taxon>
        <taxon>Helotiales</taxon>
        <taxon>Mollisiaceae</taxon>
        <taxon>Phialocephala</taxon>
        <taxon>Phialocephala fortinii species complex</taxon>
    </lineage>
</organism>
<keyword evidence="1" id="KW-0479">Metal-binding</keyword>
<keyword evidence="2" id="KW-0862">Zinc</keyword>
<sequence>MAEAFRLDLPLGQKRTRASRPKARSGCDTYKCQRLGRKCEGYPAASQEPPKRQQKRQQPIIRPLQPKSSQTLQPILWEPSNALFNSEKDHRYFRVFCDKIAFQLDGILPSDLWSRLMLQACEHSTSQDLTTTLITCLIIICFETFHGSFENAFSQITTGLRVIEEAASKRNTSQICMDGISSSMLTSVDAQLIRAFVRLDLQAMSFVESRTTNIHAFQRGFGLVDLSSMPTRFQTLKEARHYLELVMLQFMHFASSMMQHLQLAKSGGVEDIHLLQCLSTPISMDDESGYYLITIQRWHDAFQPLATYARSISGKEISAAASALKCHYLTARFAMEGMSPSSSTPKLKSFMPYFLEIVSLAKTILGHQNLRPKKSLFTFDTEITVPLYVVGCWCPQSGARREAIALMSSTPRREGLWDGVMAGKIMEWILEVEEEGVVDGLDIEEGIRWRKFESAKDLQKTKAQNFSKVLRHAPLAK</sequence>
<evidence type="ECO:0000313" key="8">
    <source>
        <dbReference type="EMBL" id="CZR60709.1"/>
    </source>
</evidence>
<keyword evidence="9" id="KW-1185">Reference proteome</keyword>
<dbReference type="InterPro" id="IPR052360">
    <property type="entry name" value="Transcr_Regulatory_Proteins"/>
</dbReference>
<accession>A0A1L7X6R6</accession>
<dbReference type="EMBL" id="FJOG01000016">
    <property type="protein sequence ID" value="CZR60709.1"/>
    <property type="molecule type" value="Genomic_DNA"/>
</dbReference>
<feature type="region of interest" description="Disordered" evidence="7">
    <location>
        <begin position="1"/>
        <end position="28"/>
    </location>
</feature>
<dbReference type="STRING" id="576137.A0A1L7X6R6"/>
<dbReference type="GO" id="GO:0046872">
    <property type="term" value="F:metal ion binding"/>
    <property type="evidence" value="ECO:0007669"/>
    <property type="project" value="UniProtKB-KW"/>
</dbReference>
<reference evidence="8 9" key="1">
    <citation type="submission" date="2016-03" db="EMBL/GenBank/DDBJ databases">
        <authorList>
            <person name="Ploux O."/>
        </authorList>
    </citation>
    <scope>NUCLEOTIDE SEQUENCE [LARGE SCALE GENOMIC DNA]</scope>
    <source>
        <strain evidence="8 9">UAMH 11012</strain>
    </source>
</reference>
<evidence type="ECO:0000256" key="7">
    <source>
        <dbReference type="SAM" id="MobiDB-lite"/>
    </source>
</evidence>
<evidence type="ECO:0000256" key="5">
    <source>
        <dbReference type="ARBA" id="ARBA00023163"/>
    </source>
</evidence>
<dbReference type="PANTHER" id="PTHR36206:SF4">
    <property type="entry name" value="HYPOTHETICAL CONSERVED PROTEIN (EUROFUNG)-RELATED"/>
    <property type="match status" value="1"/>
</dbReference>
<dbReference type="Proteomes" id="UP000184330">
    <property type="component" value="Unassembled WGS sequence"/>
</dbReference>
<keyword evidence="3" id="KW-0805">Transcription regulation</keyword>
<evidence type="ECO:0000313" key="9">
    <source>
        <dbReference type="Proteomes" id="UP000184330"/>
    </source>
</evidence>
<keyword evidence="6" id="KW-0539">Nucleus</keyword>
<evidence type="ECO:0008006" key="10">
    <source>
        <dbReference type="Google" id="ProtNLM"/>
    </source>
</evidence>
<evidence type="ECO:0000256" key="1">
    <source>
        <dbReference type="ARBA" id="ARBA00022723"/>
    </source>
</evidence>
<keyword evidence="4" id="KW-0238">DNA-binding</keyword>
<evidence type="ECO:0000256" key="3">
    <source>
        <dbReference type="ARBA" id="ARBA00023015"/>
    </source>
</evidence>